<evidence type="ECO:0000256" key="3">
    <source>
        <dbReference type="ARBA" id="ARBA00023180"/>
    </source>
</evidence>
<keyword evidence="8" id="KW-1185">Reference proteome</keyword>
<evidence type="ECO:0000256" key="4">
    <source>
        <dbReference type="ARBA" id="ARBA00023319"/>
    </source>
</evidence>
<keyword evidence="1" id="KW-0732">Signal</keyword>
<dbReference type="InterPro" id="IPR013106">
    <property type="entry name" value="Ig_V-set"/>
</dbReference>
<proteinExistence type="predicted"/>
<dbReference type="Pfam" id="PF07686">
    <property type="entry name" value="V-set"/>
    <property type="match status" value="1"/>
</dbReference>
<dbReference type="OMA" id="WSGGVAN"/>
<organism evidence="7 8">
    <name type="scientific">Poecilia formosa</name>
    <name type="common">Amazon molly</name>
    <name type="synonym">Limia formosa</name>
    <dbReference type="NCBI Taxonomy" id="48698"/>
    <lineage>
        <taxon>Eukaryota</taxon>
        <taxon>Metazoa</taxon>
        <taxon>Chordata</taxon>
        <taxon>Craniata</taxon>
        <taxon>Vertebrata</taxon>
        <taxon>Euteleostomi</taxon>
        <taxon>Actinopterygii</taxon>
        <taxon>Neopterygii</taxon>
        <taxon>Teleostei</taxon>
        <taxon>Neoteleostei</taxon>
        <taxon>Acanthomorphata</taxon>
        <taxon>Ovalentaria</taxon>
        <taxon>Atherinomorphae</taxon>
        <taxon>Cyprinodontiformes</taxon>
        <taxon>Poeciliidae</taxon>
        <taxon>Poeciliinae</taxon>
        <taxon>Poecilia</taxon>
    </lineage>
</organism>
<reference evidence="7" key="2">
    <citation type="submission" date="2025-08" db="UniProtKB">
        <authorList>
            <consortium name="Ensembl"/>
        </authorList>
    </citation>
    <scope>IDENTIFICATION</scope>
</reference>
<dbReference type="PANTHER" id="PTHR44337">
    <property type="entry name" value="CARCINOEMBRYONIC ANTIGEN-RELATED CELL ADHESION MOLECULE 8"/>
    <property type="match status" value="1"/>
</dbReference>
<evidence type="ECO:0000313" key="7">
    <source>
        <dbReference type="Ensembl" id="ENSPFOP00000024426.1"/>
    </source>
</evidence>
<dbReference type="InterPro" id="IPR013783">
    <property type="entry name" value="Ig-like_fold"/>
</dbReference>
<evidence type="ECO:0000313" key="8">
    <source>
        <dbReference type="Proteomes" id="UP000028760"/>
    </source>
</evidence>
<dbReference type="STRING" id="48698.ENSPFOP00000024426"/>
<dbReference type="SMART" id="SM00408">
    <property type="entry name" value="IGc2"/>
    <property type="match status" value="2"/>
</dbReference>
<evidence type="ECO:0000256" key="1">
    <source>
        <dbReference type="ARBA" id="ARBA00022729"/>
    </source>
</evidence>
<sequence>IPALVQVQTGSEIVFTVKVDAAVFSMSWAYQTGDTLALWTQSGTSDNSVPQFRGRLSISATQLQIGAAQLNDAGFYTVEVVPTSSTGLVKNSQSVELKVFDPVAGVSLTVPSAAVEQKNVSLSCTWTGGTEVTAQWKKDSTAITPDSRITISGGFLVINPARRDDAGEYSCTASNNVSAQTSTKSLTVYYSPKKCVGGGDVLVGQVVRLTCTSTSLPPATFSWESDGQPVSSGAQDSGVLSLQTFSTNESGRYVCTATNSVTRGTSTQSYNLAVVDVCFDGGEVAGIVIGAFLGLLIIVLLILFLVVFVRRRR</sequence>
<dbReference type="Proteomes" id="UP000028760">
    <property type="component" value="Unassembled WGS sequence"/>
</dbReference>
<dbReference type="SMART" id="SM00409">
    <property type="entry name" value="IG"/>
    <property type="match status" value="3"/>
</dbReference>
<accession>A0A096LZ35</accession>
<name>A0A096LZ35_POEFO</name>
<feature type="transmembrane region" description="Helical" evidence="5">
    <location>
        <begin position="284"/>
        <end position="309"/>
    </location>
</feature>
<dbReference type="PANTHER" id="PTHR44337:SF22">
    <property type="entry name" value="HEPACAM FAMILY MEMBER 2-LIKE"/>
    <property type="match status" value="1"/>
</dbReference>
<dbReference type="InterPro" id="IPR007110">
    <property type="entry name" value="Ig-like_dom"/>
</dbReference>
<protein>
    <recommendedName>
        <fullName evidence="6">Ig-like domain-containing protein</fullName>
    </recommendedName>
</protein>
<evidence type="ECO:0000256" key="2">
    <source>
        <dbReference type="ARBA" id="ARBA00023157"/>
    </source>
</evidence>
<dbReference type="Pfam" id="PF13927">
    <property type="entry name" value="Ig_3"/>
    <property type="match status" value="2"/>
</dbReference>
<evidence type="ECO:0000259" key="6">
    <source>
        <dbReference type="PROSITE" id="PS50835"/>
    </source>
</evidence>
<dbReference type="eggNOG" id="KOG4475">
    <property type="taxonomic scope" value="Eukaryota"/>
</dbReference>
<dbReference type="AlphaFoldDB" id="A0A096LZ35"/>
<evidence type="ECO:0000256" key="5">
    <source>
        <dbReference type="SAM" id="Phobius"/>
    </source>
</evidence>
<reference evidence="8" key="1">
    <citation type="submission" date="2013-10" db="EMBL/GenBank/DDBJ databases">
        <authorList>
            <person name="Schartl M."/>
            <person name="Warren W."/>
        </authorList>
    </citation>
    <scope>NUCLEOTIDE SEQUENCE [LARGE SCALE GENOMIC DNA]</scope>
    <source>
        <strain evidence="8">female</strain>
    </source>
</reference>
<keyword evidence="2" id="KW-1015">Disulfide bond</keyword>
<keyword evidence="5" id="KW-0472">Membrane</keyword>
<feature type="domain" description="Ig-like" evidence="6">
    <location>
        <begin position="102"/>
        <end position="187"/>
    </location>
</feature>
<dbReference type="InterPro" id="IPR003599">
    <property type="entry name" value="Ig_sub"/>
</dbReference>
<keyword evidence="4" id="KW-0393">Immunoglobulin domain</keyword>
<feature type="domain" description="Ig-like" evidence="6">
    <location>
        <begin position="192"/>
        <end position="273"/>
    </location>
</feature>
<keyword evidence="5" id="KW-0812">Transmembrane</keyword>
<dbReference type="CDD" id="cd00096">
    <property type="entry name" value="Ig"/>
    <property type="match status" value="1"/>
</dbReference>
<reference evidence="7" key="3">
    <citation type="submission" date="2025-09" db="UniProtKB">
        <authorList>
            <consortium name="Ensembl"/>
        </authorList>
    </citation>
    <scope>IDENTIFICATION</scope>
</reference>
<dbReference type="GeneTree" id="ENSGT01130000278319"/>
<dbReference type="Gene3D" id="2.60.40.10">
    <property type="entry name" value="Immunoglobulins"/>
    <property type="match status" value="3"/>
</dbReference>
<dbReference type="SUPFAM" id="SSF48726">
    <property type="entry name" value="Immunoglobulin"/>
    <property type="match status" value="3"/>
</dbReference>
<dbReference type="EMBL" id="AYCK01005481">
    <property type="status" value="NOT_ANNOTATED_CDS"/>
    <property type="molecule type" value="Genomic_DNA"/>
</dbReference>
<keyword evidence="5" id="KW-1133">Transmembrane helix</keyword>
<dbReference type="PROSITE" id="PS50835">
    <property type="entry name" value="IG_LIKE"/>
    <property type="match status" value="2"/>
</dbReference>
<dbReference type="InterPro" id="IPR052598">
    <property type="entry name" value="IgSF_CEA-related"/>
</dbReference>
<keyword evidence="3" id="KW-0325">Glycoprotein</keyword>
<dbReference type="InterPro" id="IPR003598">
    <property type="entry name" value="Ig_sub2"/>
</dbReference>
<dbReference type="Ensembl" id="ENSPFOT00000024805.1">
    <property type="protein sequence ID" value="ENSPFOP00000024426.1"/>
    <property type="gene ID" value="ENSPFOG00000024011.1"/>
</dbReference>
<dbReference type="InterPro" id="IPR036179">
    <property type="entry name" value="Ig-like_dom_sf"/>
</dbReference>